<gene>
    <name evidence="2" type="ORF">PBRASI_LOCUS9036</name>
</gene>
<dbReference type="OrthoDB" id="2398066at2759"/>
<feature type="region of interest" description="Disordered" evidence="1">
    <location>
        <begin position="110"/>
        <end position="140"/>
    </location>
</feature>
<accession>A0A9N9D6J7</accession>
<sequence>MDEKTHNGIHSPLQTSENNNSMRHNGKDDNAASISSDLGGYGMGCHMSIMDILHKSTSKDKSSGPDCIFDKNVETSWWQDHRNGGERACSPNHSKLHIFSSEKEGSEIFFRGSNSLRDSKRETDERTDIRSEQTNGNDKKANDANIVFECSNREKVRELQACLGELFRDSTLECSTWTKKTKEMPCFLVLPDDGSESEDDSSVCPVSDDTEVDKTSCIDTNSPILVERLSDPDGCRVAESLYLDLHVDTPENTMKELQLYVMDVKQFGFNHIIVIGKRYLGMLFMDCFSRVFDWNSDSHALWHLGDYFEIMESEMTYDDQTAWDVLEDGTVFVLHKYVPGEFDITPFVNEMKKKKQMEKKKKKMEKMRKLRKRKKNNRHYQFY</sequence>
<proteinExistence type="predicted"/>
<name>A0A9N9D6J7_9GLOM</name>
<reference evidence="2" key="1">
    <citation type="submission" date="2021-06" db="EMBL/GenBank/DDBJ databases">
        <authorList>
            <person name="Kallberg Y."/>
            <person name="Tangrot J."/>
            <person name="Rosling A."/>
        </authorList>
    </citation>
    <scope>NUCLEOTIDE SEQUENCE</scope>
    <source>
        <strain evidence="2">BR232B</strain>
    </source>
</reference>
<protein>
    <submittedName>
        <fullName evidence="2">5159_t:CDS:1</fullName>
    </submittedName>
</protein>
<feature type="region of interest" description="Disordered" evidence="1">
    <location>
        <begin position="1"/>
        <end position="33"/>
    </location>
</feature>
<feature type="compositionally biased region" description="Polar residues" evidence="1">
    <location>
        <begin position="12"/>
        <end position="23"/>
    </location>
</feature>
<feature type="region of interest" description="Disordered" evidence="1">
    <location>
        <begin position="358"/>
        <end position="383"/>
    </location>
</feature>
<dbReference type="EMBL" id="CAJVPI010001801">
    <property type="protein sequence ID" value="CAG8627048.1"/>
    <property type="molecule type" value="Genomic_DNA"/>
</dbReference>
<comment type="caution">
    <text evidence="2">The sequence shown here is derived from an EMBL/GenBank/DDBJ whole genome shotgun (WGS) entry which is preliminary data.</text>
</comment>
<feature type="compositionally biased region" description="Basic and acidic residues" evidence="1">
    <location>
        <begin position="117"/>
        <end position="140"/>
    </location>
</feature>
<dbReference type="Proteomes" id="UP000789739">
    <property type="component" value="Unassembled WGS sequence"/>
</dbReference>
<dbReference type="AlphaFoldDB" id="A0A9N9D6J7"/>
<evidence type="ECO:0000313" key="3">
    <source>
        <dbReference type="Proteomes" id="UP000789739"/>
    </source>
</evidence>
<evidence type="ECO:0000256" key="1">
    <source>
        <dbReference type="SAM" id="MobiDB-lite"/>
    </source>
</evidence>
<keyword evidence="3" id="KW-1185">Reference proteome</keyword>
<organism evidence="2 3">
    <name type="scientific">Paraglomus brasilianum</name>
    <dbReference type="NCBI Taxonomy" id="144538"/>
    <lineage>
        <taxon>Eukaryota</taxon>
        <taxon>Fungi</taxon>
        <taxon>Fungi incertae sedis</taxon>
        <taxon>Mucoromycota</taxon>
        <taxon>Glomeromycotina</taxon>
        <taxon>Glomeromycetes</taxon>
        <taxon>Paraglomerales</taxon>
        <taxon>Paraglomeraceae</taxon>
        <taxon>Paraglomus</taxon>
    </lineage>
</organism>
<evidence type="ECO:0000313" key="2">
    <source>
        <dbReference type="EMBL" id="CAG8627048.1"/>
    </source>
</evidence>